<protein>
    <submittedName>
        <fullName evidence="1">Uncharacterized protein</fullName>
    </submittedName>
</protein>
<reference evidence="1" key="1">
    <citation type="journal article" date="2020" name="Fungal Divers.">
        <title>Resolving the Mortierellaceae phylogeny through synthesis of multi-gene phylogenetics and phylogenomics.</title>
        <authorList>
            <person name="Vandepol N."/>
            <person name="Liber J."/>
            <person name="Desiro A."/>
            <person name="Na H."/>
            <person name="Kennedy M."/>
            <person name="Barry K."/>
            <person name="Grigoriev I.V."/>
            <person name="Miller A.N."/>
            <person name="O'Donnell K."/>
            <person name="Stajich J.E."/>
            <person name="Bonito G."/>
        </authorList>
    </citation>
    <scope>NUCLEOTIDE SEQUENCE</scope>
    <source>
        <strain evidence="1">MES-2147</strain>
    </source>
</reference>
<gene>
    <name evidence="1" type="ORF">BGZ65_004528</name>
</gene>
<evidence type="ECO:0000313" key="1">
    <source>
        <dbReference type="EMBL" id="KAG0000257.1"/>
    </source>
</evidence>
<evidence type="ECO:0000313" key="2">
    <source>
        <dbReference type="Proteomes" id="UP000749646"/>
    </source>
</evidence>
<accession>A0A9P6MH25</accession>
<dbReference type="OrthoDB" id="2421381at2759"/>
<proteinExistence type="predicted"/>
<dbReference type="EMBL" id="JAAAHW010000649">
    <property type="protein sequence ID" value="KAG0000257.1"/>
    <property type="molecule type" value="Genomic_DNA"/>
</dbReference>
<name>A0A9P6MH25_9FUNG</name>
<sequence length="199" mass="22101">QDIVARMNRTRQTLIAHIQLATPPGIMGIDAILRAQKDKDEEKVGPAMELKEESIESEDNGLYTSRPNIGLVVKDGNDGRSEAKSLCTTAVTGYLPPPSLVRHVIPGTQATPIDMFRYIQHVIDQTSDEMALKESILEALEAIEELKDSGDVDLPLLLDQQLTNMALLWELEPYTETAPERHEVEGPLSVVSWQMESVK</sequence>
<dbReference type="Proteomes" id="UP000749646">
    <property type="component" value="Unassembled WGS sequence"/>
</dbReference>
<organism evidence="1 2">
    <name type="scientific">Modicella reniformis</name>
    <dbReference type="NCBI Taxonomy" id="1440133"/>
    <lineage>
        <taxon>Eukaryota</taxon>
        <taxon>Fungi</taxon>
        <taxon>Fungi incertae sedis</taxon>
        <taxon>Mucoromycota</taxon>
        <taxon>Mortierellomycotina</taxon>
        <taxon>Mortierellomycetes</taxon>
        <taxon>Mortierellales</taxon>
        <taxon>Mortierellaceae</taxon>
        <taxon>Modicella</taxon>
    </lineage>
</organism>
<keyword evidence="2" id="KW-1185">Reference proteome</keyword>
<comment type="caution">
    <text evidence="1">The sequence shown here is derived from an EMBL/GenBank/DDBJ whole genome shotgun (WGS) entry which is preliminary data.</text>
</comment>
<dbReference type="AlphaFoldDB" id="A0A9P6MH25"/>
<feature type="non-terminal residue" evidence="1">
    <location>
        <position position="1"/>
    </location>
</feature>